<proteinExistence type="predicted"/>
<dbReference type="EMBL" id="JACTNZ010000004">
    <property type="protein sequence ID" value="KAG5551110.1"/>
    <property type="molecule type" value="Genomic_DNA"/>
</dbReference>
<name>A0AAV6KF18_9ERIC</name>
<dbReference type="AlphaFoldDB" id="A0AAV6KF18"/>
<gene>
    <name evidence="1" type="ORF">RHGRI_009508</name>
</gene>
<protein>
    <submittedName>
        <fullName evidence="1">Uncharacterized protein</fullName>
    </submittedName>
</protein>
<evidence type="ECO:0000313" key="2">
    <source>
        <dbReference type="Proteomes" id="UP000823749"/>
    </source>
</evidence>
<accession>A0AAV6KF18</accession>
<organism evidence="1 2">
    <name type="scientific">Rhododendron griersonianum</name>
    <dbReference type="NCBI Taxonomy" id="479676"/>
    <lineage>
        <taxon>Eukaryota</taxon>
        <taxon>Viridiplantae</taxon>
        <taxon>Streptophyta</taxon>
        <taxon>Embryophyta</taxon>
        <taxon>Tracheophyta</taxon>
        <taxon>Spermatophyta</taxon>
        <taxon>Magnoliopsida</taxon>
        <taxon>eudicotyledons</taxon>
        <taxon>Gunneridae</taxon>
        <taxon>Pentapetalae</taxon>
        <taxon>asterids</taxon>
        <taxon>Ericales</taxon>
        <taxon>Ericaceae</taxon>
        <taxon>Ericoideae</taxon>
        <taxon>Rhodoreae</taxon>
        <taxon>Rhododendron</taxon>
    </lineage>
</organism>
<comment type="caution">
    <text evidence="1">The sequence shown here is derived from an EMBL/GenBank/DDBJ whole genome shotgun (WGS) entry which is preliminary data.</text>
</comment>
<evidence type="ECO:0000313" key="1">
    <source>
        <dbReference type="EMBL" id="KAG5551110.1"/>
    </source>
</evidence>
<keyword evidence="2" id="KW-1185">Reference proteome</keyword>
<sequence length="82" mass="9555">MDFHRALQLRKLVTEARRNSRDWSRCHHCNRSLLFFHPSTLTVNNACRFSETISTRGHHPSSGDISCSRVYGEALSNPRKWN</sequence>
<reference evidence="1" key="1">
    <citation type="submission" date="2020-08" db="EMBL/GenBank/DDBJ databases">
        <title>Plant Genome Project.</title>
        <authorList>
            <person name="Zhang R.-G."/>
        </authorList>
    </citation>
    <scope>NUCLEOTIDE SEQUENCE</scope>
    <source>
        <strain evidence="1">WSP0</strain>
        <tissue evidence="1">Leaf</tissue>
    </source>
</reference>
<dbReference type="Proteomes" id="UP000823749">
    <property type="component" value="Chromosome 4"/>
</dbReference>